<sequence>MNKIKLSLIFLLLLSLECYSQQNGGPGIKQTITRNGIGLGSAIAVVISWDRNKSVLYAVLHGIFGWLYVIYFVIVREYENKNKSE</sequence>
<comment type="caution">
    <text evidence="3">The sequence shown here is derived from an EMBL/GenBank/DDBJ whole genome shotgun (WGS) entry which is preliminary data.</text>
</comment>
<evidence type="ECO:0000256" key="1">
    <source>
        <dbReference type="SAM" id="Phobius"/>
    </source>
</evidence>
<feature type="chain" id="PRO_5036881598" evidence="2">
    <location>
        <begin position="21"/>
        <end position="85"/>
    </location>
</feature>
<evidence type="ECO:0000256" key="2">
    <source>
        <dbReference type="SAM" id="SignalP"/>
    </source>
</evidence>
<name>A0A926Q1Z1_9FLAO</name>
<feature type="transmembrane region" description="Helical" evidence="1">
    <location>
        <begin position="55"/>
        <end position="75"/>
    </location>
</feature>
<keyword evidence="4" id="KW-1185">Reference proteome</keyword>
<keyword evidence="1" id="KW-1133">Transmembrane helix</keyword>
<keyword evidence="2" id="KW-0732">Signal</keyword>
<protein>
    <submittedName>
        <fullName evidence="3">Uncharacterized protein</fullName>
    </submittedName>
</protein>
<reference evidence="3 4" key="1">
    <citation type="submission" date="2020-09" db="EMBL/GenBank/DDBJ databases">
        <title>Sinomicrobium weinanense sp. nov., a halophilic bacteria isolated from saline-alkali soil.</title>
        <authorList>
            <person name="Wu P."/>
            <person name="Ren H."/>
            <person name="Mei Y."/>
            <person name="Liang Y."/>
            <person name="Chen Z."/>
        </authorList>
    </citation>
    <scope>NUCLEOTIDE SEQUENCE [LARGE SCALE GENOMIC DNA]</scope>
    <source>
        <strain evidence="3 4">FJxs</strain>
    </source>
</reference>
<organism evidence="3 4">
    <name type="scientific">Sinomicrobium weinanense</name>
    <dbReference type="NCBI Taxonomy" id="2842200"/>
    <lineage>
        <taxon>Bacteria</taxon>
        <taxon>Pseudomonadati</taxon>
        <taxon>Bacteroidota</taxon>
        <taxon>Flavobacteriia</taxon>
        <taxon>Flavobacteriales</taxon>
        <taxon>Flavobacteriaceae</taxon>
        <taxon>Sinomicrobium</taxon>
    </lineage>
</organism>
<evidence type="ECO:0000313" key="4">
    <source>
        <dbReference type="Proteomes" id="UP000653730"/>
    </source>
</evidence>
<dbReference type="EMBL" id="JACVDC010000019">
    <property type="protein sequence ID" value="MBC9796013.1"/>
    <property type="molecule type" value="Genomic_DNA"/>
</dbReference>
<keyword evidence="1" id="KW-0812">Transmembrane</keyword>
<dbReference type="Proteomes" id="UP000653730">
    <property type="component" value="Unassembled WGS sequence"/>
</dbReference>
<keyword evidence="1" id="KW-0472">Membrane</keyword>
<gene>
    <name evidence="3" type="ORF">IBL28_08555</name>
</gene>
<dbReference type="RefSeq" id="WP_187965163.1">
    <property type="nucleotide sequence ID" value="NZ_JACVDC010000019.1"/>
</dbReference>
<dbReference type="AlphaFoldDB" id="A0A926Q1Z1"/>
<evidence type="ECO:0000313" key="3">
    <source>
        <dbReference type="EMBL" id="MBC9796013.1"/>
    </source>
</evidence>
<proteinExistence type="predicted"/>
<feature type="signal peptide" evidence="2">
    <location>
        <begin position="1"/>
        <end position="20"/>
    </location>
</feature>
<accession>A0A926Q1Z1</accession>